<comment type="similarity">
    <text evidence="1">Belongs to the eukaryotic ribosomal protein eS8 family.</text>
</comment>
<dbReference type="InterPro" id="IPR018283">
    <property type="entry name" value="Ribosomal_eS8_CS"/>
</dbReference>
<dbReference type="HAMAP" id="MF_00029">
    <property type="entry name" value="Ribosomal_eS8"/>
    <property type="match status" value="1"/>
</dbReference>
<feature type="region of interest" description="Disordered" evidence="6">
    <location>
        <begin position="1"/>
        <end position="30"/>
    </location>
</feature>
<evidence type="ECO:0000256" key="4">
    <source>
        <dbReference type="ARBA" id="ARBA00023274"/>
    </source>
</evidence>
<keyword evidence="3" id="KW-0689">Ribosomal protein</keyword>
<dbReference type="Pfam" id="PF01201">
    <property type="entry name" value="Ribosomal_S8e"/>
    <property type="match status" value="1"/>
</dbReference>
<gene>
    <name evidence="7" type="ORF">S06H3_06518</name>
</gene>
<evidence type="ECO:0000256" key="3">
    <source>
        <dbReference type="ARBA" id="ARBA00022980"/>
    </source>
</evidence>
<dbReference type="PANTHER" id="PTHR10394">
    <property type="entry name" value="40S RIBOSOMAL PROTEIN S8"/>
    <property type="match status" value="1"/>
</dbReference>
<comment type="subunit">
    <text evidence="2">Part of the 30S ribosomal subunit.</text>
</comment>
<sequence>MAKWQGRSLKKPSGGRIWASRKKRRREMGSELVETKLGPMKRVERRAFGGNIKISLLGIDVANVVDPKTGQTKKSKILKVVENPADPHFVRRNVLTKGAIIETELGRVRVTSRPKQSGGVDAVLLEAKPVEAEEPVEKPAVPEEKS</sequence>
<dbReference type="GO" id="GO:0003735">
    <property type="term" value="F:structural constituent of ribosome"/>
    <property type="evidence" value="ECO:0007669"/>
    <property type="project" value="InterPro"/>
</dbReference>
<evidence type="ECO:0000256" key="6">
    <source>
        <dbReference type="SAM" id="MobiDB-lite"/>
    </source>
</evidence>
<dbReference type="PROSITE" id="PS01193">
    <property type="entry name" value="RIBOSOMAL_S8E"/>
    <property type="match status" value="1"/>
</dbReference>
<dbReference type="InterPro" id="IPR022309">
    <property type="entry name" value="Ribosomal_Se8/biogenesis_NSA2"/>
</dbReference>
<dbReference type="AlphaFoldDB" id="X1KI34"/>
<dbReference type="GO" id="GO:0006412">
    <property type="term" value="P:translation"/>
    <property type="evidence" value="ECO:0007669"/>
    <property type="project" value="InterPro"/>
</dbReference>
<organism evidence="7">
    <name type="scientific">marine sediment metagenome</name>
    <dbReference type="NCBI Taxonomy" id="412755"/>
    <lineage>
        <taxon>unclassified sequences</taxon>
        <taxon>metagenomes</taxon>
        <taxon>ecological metagenomes</taxon>
    </lineage>
</organism>
<dbReference type="GO" id="GO:1990904">
    <property type="term" value="C:ribonucleoprotein complex"/>
    <property type="evidence" value="ECO:0007669"/>
    <property type="project" value="UniProtKB-KW"/>
</dbReference>
<evidence type="ECO:0000313" key="7">
    <source>
        <dbReference type="EMBL" id="GAH93280.1"/>
    </source>
</evidence>
<keyword evidence="4" id="KW-0687">Ribonucleoprotein</keyword>
<evidence type="ECO:0000256" key="1">
    <source>
        <dbReference type="ARBA" id="ARBA00005257"/>
    </source>
</evidence>
<comment type="caution">
    <text evidence="7">The sequence shown here is derived from an EMBL/GenBank/DDBJ whole genome shotgun (WGS) entry which is preliminary data.</text>
</comment>
<reference evidence="7" key="1">
    <citation type="journal article" date="2014" name="Front. Microbiol.">
        <title>High frequency of phylogenetically diverse reductive dehalogenase-homologous genes in deep subseafloor sedimentary metagenomes.</title>
        <authorList>
            <person name="Kawai M."/>
            <person name="Futagami T."/>
            <person name="Toyoda A."/>
            <person name="Takaki Y."/>
            <person name="Nishi S."/>
            <person name="Hori S."/>
            <person name="Arai W."/>
            <person name="Tsubouchi T."/>
            <person name="Morono Y."/>
            <person name="Uchiyama I."/>
            <person name="Ito T."/>
            <person name="Fujiyama A."/>
            <person name="Inagaki F."/>
            <person name="Takami H."/>
        </authorList>
    </citation>
    <scope>NUCLEOTIDE SEQUENCE</scope>
    <source>
        <strain evidence="7">Expedition CK06-06</strain>
    </source>
</reference>
<accession>X1KI34</accession>
<dbReference type="GO" id="GO:0005840">
    <property type="term" value="C:ribosome"/>
    <property type="evidence" value="ECO:0007669"/>
    <property type="project" value="UniProtKB-KW"/>
</dbReference>
<dbReference type="InterPro" id="IPR020919">
    <property type="entry name" value="Ribosomal_protein_eS8_arc"/>
</dbReference>
<dbReference type="Gene3D" id="3.10.290.70">
    <property type="match status" value="1"/>
</dbReference>
<dbReference type="EMBL" id="BARV01002543">
    <property type="protein sequence ID" value="GAH93280.1"/>
    <property type="molecule type" value="Genomic_DNA"/>
</dbReference>
<evidence type="ECO:0000256" key="5">
    <source>
        <dbReference type="ARBA" id="ARBA00035385"/>
    </source>
</evidence>
<dbReference type="InterPro" id="IPR001047">
    <property type="entry name" value="Ribosomal_eS8"/>
</dbReference>
<name>X1KI34_9ZZZZ</name>
<protein>
    <recommendedName>
        <fullName evidence="5">30S ribosomal protein S8e</fullName>
    </recommendedName>
</protein>
<proteinExistence type="inferred from homology"/>
<dbReference type="CDD" id="cd11382">
    <property type="entry name" value="Ribosomal_S8e"/>
    <property type="match status" value="1"/>
</dbReference>
<evidence type="ECO:0000256" key="2">
    <source>
        <dbReference type="ARBA" id="ARBA00011458"/>
    </source>
</evidence>
<dbReference type="NCBIfam" id="TIGR00307">
    <property type="entry name" value="eS8"/>
    <property type="match status" value="1"/>
</dbReference>